<keyword evidence="6" id="KW-0406">Ion transport</keyword>
<dbReference type="Pfam" id="PF10613">
    <property type="entry name" value="Lig_chan-Glu_bd"/>
    <property type="match status" value="1"/>
</dbReference>
<evidence type="ECO:0000256" key="8">
    <source>
        <dbReference type="ARBA" id="ARBA00023170"/>
    </source>
</evidence>
<dbReference type="InterPro" id="IPR019594">
    <property type="entry name" value="Glu/Gly-bd"/>
</dbReference>
<keyword evidence="4 16" id="KW-0812">Transmembrane</keyword>
<keyword evidence="7 16" id="KW-0472">Membrane</keyword>
<evidence type="ECO:0000256" key="3">
    <source>
        <dbReference type="ARBA" id="ARBA00022475"/>
    </source>
</evidence>
<proteinExistence type="predicted"/>
<evidence type="ECO:0000256" key="5">
    <source>
        <dbReference type="ARBA" id="ARBA00022989"/>
    </source>
</evidence>
<organism evidence="19">
    <name type="scientific">Arion vulgaris</name>
    <dbReference type="NCBI Taxonomy" id="1028688"/>
    <lineage>
        <taxon>Eukaryota</taxon>
        <taxon>Metazoa</taxon>
        <taxon>Spiralia</taxon>
        <taxon>Lophotrochozoa</taxon>
        <taxon>Mollusca</taxon>
        <taxon>Gastropoda</taxon>
        <taxon>Heterobranchia</taxon>
        <taxon>Euthyneura</taxon>
        <taxon>Panpulmonata</taxon>
        <taxon>Eupulmonata</taxon>
        <taxon>Stylommatophora</taxon>
        <taxon>Helicina</taxon>
        <taxon>Arionoidea</taxon>
        <taxon>Arionidae</taxon>
        <taxon>Arion</taxon>
    </lineage>
</organism>
<feature type="binding site" evidence="12">
    <location>
        <position position="316"/>
    </location>
    <ligand>
        <name>L-glutamate</name>
        <dbReference type="ChEBI" id="CHEBI:29985"/>
    </ligand>
</feature>
<dbReference type="GO" id="GO:0005886">
    <property type="term" value="C:plasma membrane"/>
    <property type="evidence" value="ECO:0007669"/>
    <property type="project" value="UniProtKB-SubCell"/>
</dbReference>
<feature type="domain" description="Ionotropic glutamate receptor C-terminal" evidence="17">
    <location>
        <begin position="14"/>
        <end position="379"/>
    </location>
</feature>
<dbReference type="SMART" id="SM00079">
    <property type="entry name" value="PBPe"/>
    <property type="match status" value="1"/>
</dbReference>
<evidence type="ECO:0000256" key="10">
    <source>
        <dbReference type="ARBA" id="ARBA00023286"/>
    </source>
</evidence>
<dbReference type="InterPro" id="IPR001320">
    <property type="entry name" value="Iontro_rcpt_C"/>
</dbReference>
<keyword evidence="2" id="KW-0813">Transport</keyword>
<dbReference type="InterPro" id="IPR001508">
    <property type="entry name" value="Iono_Glu_rcpt_met"/>
</dbReference>
<evidence type="ECO:0000256" key="13">
    <source>
        <dbReference type="PIRSR" id="PIRSR601508-2"/>
    </source>
</evidence>
<dbReference type="Pfam" id="PF00060">
    <property type="entry name" value="Lig_chan"/>
    <property type="match status" value="1"/>
</dbReference>
<keyword evidence="5 16" id="KW-1133">Transmembrane helix</keyword>
<dbReference type="Gene3D" id="3.40.190.10">
    <property type="entry name" value="Periplasmic binding protein-like II"/>
    <property type="match status" value="2"/>
</dbReference>
<feature type="transmembrane region" description="Helical" evidence="16">
    <location>
        <begin position="213"/>
        <end position="235"/>
    </location>
</feature>
<feature type="disulfide bond" evidence="14">
    <location>
        <begin position="328"/>
        <end position="383"/>
    </location>
</feature>
<keyword evidence="8" id="KW-0675">Receptor</keyword>
<dbReference type="PRINTS" id="PR00177">
    <property type="entry name" value="NMDARECEPTOR"/>
</dbReference>
<evidence type="ECO:0000256" key="16">
    <source>
        <dbReference type="SAM" id="Phobius"/>
    </source>
</evidence>
<dbReference type="AlphaFoldDB" id="A0A0B7B3W0"/>
<dbReference type="EMBL" id="HACG01040076">
    <property type="protein sequence ID" value="CEK86941.1"/>
    <property type="molecule type" value="Transcribed_RNA"/>
</dbReference>
<name>A0A0B7B3W0_9EUPU</name>
<evidence type="ECO:0000256" key="11">
    <source>
        <dbReference type="ARBA" id="ARBA00023303"/>
    </source>
</evidence>
<sequence length="508" mass="56777">MSQTGTSAAAALPFLNVSTIDQEPFITRKITNQGEQYAGFLFDLLNDIGKEAGFIPVFKQASDGRFGSDRPTGWTGVIGDVVSRKVEIGAAALTVTPEREEAVDFTKSFLSDSVVLLVKKPGWSDLGLSYLVRPFSADYWVMFLVVLFLIGIVFFIIGKFSPYEWGNVAADRDFRGAKNSFTLRNSYLFAFSTLSWQGFREAPHSLSGRIMAAFWWMFVLFTLIAYTANLTVYMLSRPEQIPEMPFKTYDELIEKSDIRVGSINFGSTQSLLYNSRSDSLKALWTKINSQDAWVTNHKEGIHRVKTSNGKFVLLLDTATAEYVARRNCELMIYGENLFPSSLAFALPKGSEWKIKINNALQKLTEDGRLEQLREQYWRFNGECLNIDGRTFVESGGRLSSLPIYPISLKDMSVAILLLFLGFIASMVFLFIEVVHYAVTKQGKKIERPKILKNRPKIFRPKAKAAKAEPAAEEEQGEPGPSSDGLDSVPIEDAEEPGTSAEEGEKAPI</sequence>
<dbReference type="PANTHER" id="PTHR18966">
    <property type="entry name" value="IONOTROPIC GLUTAMATE RECEPTOR"/>
    <property type="match status" value="1"/>
</dbReference>
<evidence type="ECO:0000256" key="2">
    <source>
        <dbReference type="ARBA" id="ARBA00022448"/>
    </source>
</evidence>
<evidence type="ECO:0008006" key="21">
    <source>
        <dbReference type="Google" id="ProtNLM"/>
    </source>
</evidence>
<keyword evidence="10" id="KW-1071">Ligand-gated ion channel</keyword>
<evidence type="ECO:0000256" key="1">
    <source>
        <dbReference type="ARBA" id="ARBA00004651"/>
    </source>
</evidence>
<feature type="binding site" evidence="12">
    <location>
        <position position="94"/>
    </location>
    <ligand>
        <name>L-glutamate</name>
        <dbReference type="ChEBI" id="CHEBI:29985"/>
    </ligand>
</feature>
<dbReference type="InterPro" id="IPR015683">
    <property type="entry name" value="Ionotropic_Glu_rcpt"/>
</dbReference>
<evidence type="ECO:0000259" key="17">
    <source>
        <dbReference type="SMART" id="SM00079"/>
    </source>
</evidence>
<feature type="region of interest" description="Disordered" evidence="15">
    <location>
        <begin position="456"/>
        <end position="508"/>
    </location>
</feature>
<evidence type="ECO:0000256" key="15">
    <source>
        <dbReference type="SAM" id="MobiDB-lite"/>
    </source>
</evidence>
<evidence type="ECO:0000256" key="6">
    <source>
        <dbReference type="ARBA" id="ARBA00023065"/>
    </source>
</evidence>
<feature type="binding site" evidence="12">
    <location>
        <position position="268"/>
    </location>
    <ligand>
        <name>L-glutamate</name>
        <dbReference type="ChEBI" id="CHEBI:29985"/>
    </ligand>
</feature>
<accession>A0A0B7B3W0</accession>
<evidence type="ECO:0000313" key="20">
    <source>
        <dbReference type="EMBL" id="CEK86942.1"/>
    </source>
</evidence>
<evidence type="ECO:0000256" key="9">
    <source>
        <dbReference type="ARBA" id="ARBA00023180"/>
    </source>
</evidence>
<dbReference type="SUPFAM" id="SSF53850">
    <property type="entry name" value="Periplasmic binding protein-like II"/>
    <property type="match status" value="1"/>
</dbReference>
<feature type="binding site" evidence="12">
    <location>
        <position position="267"/>
    </location>
    <ligand>
        <name>L-glutamate</name>
        <dbReference type="ChEBI" id="CHEBI:29985"/>
    </ligand>
</feature>
<keyword evidence="14" id="KW-1015">Disulfide bond</keyword>
<protein>
    <recommendedName>
        <fullName evidence="21">Ionotropic glutamate receptor C-terminal domain-containing protein</fullName>
    </recommendedName>
</protein>
<feature type="transmembrane region" description="Helical" evidence="16">
    <location>
        <begin position="413"/>
        <end position="438"/>
    </location>
</feature>
<keyword evidence="9" id="KW-0325">Glycoprotein</keyword>
<feature type="site" description="Interaction with the cone snail toxin Con-ikot-ikot" evidence="13">
    <location>
        <position position="362"/>
    </location>
</feature>
<feature type="domain" description="Ionotropic glutamate receptor L-glutamate and glycine-binding" evidence="18">
    <location>
        <begin position="24"/>
        <end position="83"/>
    </location>
</feature>
<evidence type="ECO:0000313" key="19">
    <source>
        <dbReference type="EMBL" id="CEK86941.1"/>
    </source>
</evidence>
<feature type="transmembrane region" description="Helical" evidence="16">
    <location>
        <begin position="139"/>
        <end position="157"/>
    </location>
</feature>
<dbReference type="EMBL" id="HACG01040077">
    <property type="protein sequence ID" value="CEK86942.1"/>
    <property type="molecule type" value="Transcribed_RNA"/>
</dbReference>
<reference evidence="19" key="1">
    <citation type="submission" date="2014-12" db="EMBL/GenBank/DDBJ databases">
        <title>Insight into the proteome of Arion vulgaris.</title>
        <authorList>
            <person name="Aradska J."/>
            <person name="Bulat T."/>
            <person name="Smidak R."/>
            <person name="Sarate P."/>
            <person name="Gangsoo J."/>
            <person name="Sialana F."/>
            <person name="Bilban M."/>
            <person name="Lubec G."/>
        </authorList>
    </citation>
    <scope>NUCLEOTIDE SEQUENCE</scope>
    <source>
        <tissue evidence="19">Skin</tissue>
    </source>
</reference>
<evidence type="ECO:0000256" key="4">
    <source>
        <dbReference type="ARBA" id="ARBA00022692"/>
    </source>
</evidence>
<dbReference type="SMART" id="SM00918">
    <property type="entry name" value="Lig_chan-Glu_bd"/>
    <property type="match status" value="1"/>
</dbReference>
<dbReference type="GO" id="GO:0015276">
    <property type="term" value="F:ligand-gated monoatomic ion channel activity"/>
    <property type="evidence" value="ECO:0007669"/>
    <property type="project" value="InterPro"/>
</dbReference>
<evidence type="ECO:0000256" key="7">
    <source>
        <dbReference type="ARBA" id="ARBA00023136"/>
    </source>
</evidence>
<keyword evidence="3" id="KW-1003">Cell membrane</keyword>
<comment type="subcellular location">
    <subcellularLocation>
        <location evidence="1">Cell membrane</location>
        <topology evidence="1">Multi-pass membrane protein</topology>
    </subcellularLocation>
</comment>
<dbReference type="Gene3D" id="1.10.287.70">
    <property type="match status" value="1"/>
</dbReference>
<dbReference type="GO" id="GO:0038023">
    <property type="term" value="F:signaling receptor activity"/>
    <property type="evidence" value="ECO:0007669"/>
    <property type="project" value="InterPro"/>
</dbReference>
<evidence type="ECO:0000256" key="12">
    <source>
        <dbReference type="PIRSR" id="PIRSR601508-1"/>
    </source>
</evidence>
<feature type="binding site" evidence="12">
    <location>
        <position position="99"/>
    </location>
    <ligand>
        <name>L-glutamate</name>
        <dbReference type="ChEBI" id="CHEBI:29985"/>
    </ligand>
</feature>
<evidence type="ECO:0000259" key="18">
    <source>
        <dbReference type="SMART" id="SM00918"/>
    </source>
</evidence>
<keyword evidence="11" id="KW-0407">Ion channel</keyword>
<gene>
    <name evidence="19" type="primary">ORF156458</name>
    <name evidence="20" type="synonym">ORF156463</name>
</gene>
<evidence type="ECO:0000256" key="14">
    <source>
        <dbReference type="PIRSR" id="PIRSR601508-3"/>
    </source>
</evidence>